<dbReference type="GO" id="GO:0005762">
    <property type="term" value="C:mitochondrial large ribosomal subunit"/>
    <property type="evidence" value="ECO:0007669"/>
    <property type="project" value="TreeGrafter"/>
</dbReference>
<dbReference type="InterPro" id="IPR037147">
    <property type="entry name" value="Ribosomal_bL28_sf"/>
</dbReference>
<evidence type="ECO:0000256" key="5">
    <source>
        <dbReference type="ARBA" id="ARBA00035269"/>
    </source>
</evidence>
<dbReference type="InterPro" id="IPR034704">
    <property type="entry name" value="Ribosomal_bL28/bL31-like_sf"/>
</dbReference>
<keyword evidence="3" id="KW-0687">Ribonucleoprotein</keyword>
<feature type="non-terminal residue" evidence="6">
    <location>
        <position position="118"/>
    </location>
</feature>
<reference evidence="6 7" key="1">
    <citation type="submission" date="2016-07" db="EMBL/GenBank/DDBJ databases">
        <title>Pervasive Adenine N6-methylation of Active Genes in Fungi.</title>
        <authorList>
            <consortium name="DOE Joint Genome Institute"/>
            <person name="Mondo S.J."/>
            <person name="Dannebaum R.O."/>
            <person name="Kuo R.C."/>
            <person name="Labutti K."/>
            <person name="Haridas S."/>
            <person name="Kuo A."/>
            <person name="Salamov A."/>
            <person name="Ahrendt S.R."/>
            <person name="Lipzen A."/>
            <person name="Sullivan W."/>
            <person name="Andreopoulos W.B."/>
            <person name="Clum A."/>
            <person name="Lindquist E."/>
            <person name="Daum C."/>
            <person name="Ramamoorthy G.K."/>
            <person name="Gryganskyi A."/>
            <person name="Culley D."/>
            <person name="Magnuson J.K."/>
            <person name="James T.Y."/>
            <person name="O'Malley M.A."/>
            <person name="Stajich J.E."/>
            <person name="Spatafora J.W."/>
            <person name="Visel A."/>
            <person name="Grigoriev I.V."/>
        </authorList>
    </citation>
    <scope>NUCLEOTIDE SEQUENCE [LARGE SCALE GENOMIC DNA]</scope>
    <source>
        <strain evidence="6 7">PL171</strain>
    </source>
</reference>
<evidence type="ECO:0000256" key="2">
    <source>
        <dbReference type="ARBA" id="ARBA00022980"/>
    </source>
</evidence>
<evidence type="ECO:0000256" key="1">
    <source>
        <dbReference type="ARBA" id="ARBA00008760"/>
    </source>
</evidence>
<dbReference type="EMBL" id="MCFL01000003">
    <property type="protein sequence ID" value="ORZ40573.1"/>
    <property type="molecule type" value="Genomic_DNA"/>
</dbReference>
<protein>
    <recommendedName>
        <fullName evidence="4">Large ribosomal subunit protein bL28c</fullName>
    </recommendedName>
    <alternativeName>
        <fullName evidence="5">Large ribosomal subunit protein bL28m</fullName>
    </alternativeName>
</protein>
<proteinExistence type="inferred from homology"/>
<dbReference type="OrthoDB" id="361870at2759"/>
<keyword evidence="2" id="KW-0689">Ribosomal protein</keyword>
<dbReference type="GO" id="GO:0003735">
    <property type="term" value="F:structural constituent of ribosome"/>
    <property type="evidence" value="ECO:0007669"/>
    <property type="project" value="InterPro"/>
</dbReference>
<evidence type="ECO:0000256" key="4">
    <source>
        <dbReference type="ARBA" id="ARBA00035265"/>
    </source>
</evidence>
<dbReference type="PANTHER" id="PTHR13528:SF2">
    <property type="entry name" value="LARGE RIBOSOMAL SUBUNIT PROTEIN BL28M"/>
    <property type="match status" value="1"/>
</dbReference>
<keyword evidence="7" id="KW-1185">Reference proteome</keyword>
<dbReference type="InterPro" id="IPR026569">
    <property type="entry name" value="Ribosomal_bL28"/>
</dbReference>
<dbReference type="InterPro" id="IPR001383">
    <property type="entry name" value="Ribosomal_bL28_bact-type"/>
</dbReference>
<comment type="caution">
    <text evidence="6">The sequence shown here is derived from an EMBL/GenBank/DDBJ whole genome shotgun (WGS) entry which is preliminary data.</text>
</comment>
<dbReference type="PANTHER" id="PTHR13528">
    <property type="entry name" value="39S RIBOSOMAL PROTEIN L28, MITOCHONDRIAL"/>
    <property type="match status" value="1"/>
</dbReference>
<evidence type="ECO:0000313" key="6">
    <source>
        <dbReference type="EMBL" id="ORZ40573.1"/>
    </source>
</evidence>
<dbReference type="GO" id="GO:0006412">
    <property type="term" value="P:translation"/>
    <property type="evidence" value="ECO:0007669"/>
    <property type="project" value="InterPro"/>
</dbReference>
<organism evidence="6 7">
    <name type="scientific">Catenaria anguillulae PL171</name>
    <dbReference type="NCBI Taxonomy" id="765915"/>
    <lineage>
        <taxon>Eukaryota</taxon>
        <taxon>Fungi</taxon>
        <taxon>Fungi incertae sedis</taxon>
        <taxon>Blastocladiomycota</taxon>
        <taxon>Blastocladiomycetes</taxon>
        <taxon>Blastocladiales</taxon>
        <taxon>Catenariaceae</taxon>
        <taxon>Catenaria</taxon>
    </lineage>
</organism>
<dbReference type="AlphaFoldDB" id="A0A1Y2I3M6"/>
<dbReference type="Proteomes" id="UP000193411">
    <property type="component" value="Unassembled WGS sequence"/>
</dbReference>
<sequence length="118" mass="13120">MPLTSTLRTALIRGTSRPSRADSGLLATKRILSGHKVSHSEHKTKRTWKPNVVDQSLYSRVLNQHLRIKVSTNALRTMDKKGGLDAYLLTTPDDKIDSALGVALKRKVEAVLMDKTKD</sequence>
<dbReference type="NCBIfam" id="TIGR00009">
    <property type="entry name" value="L28"/>
    <property type="match status" value="1"/>
</dbReference>
<name>A0A1Y2I3M6_9FUNG</name>
<dbReference type="Gene3D" id="2.30.170.40">
    <property type="entry name" value="Ribosomal protein L28/L24"/>
    <property type="match status" value="1"/>
</dbReference>
<dbReference type="SUPFAM" id="SSF143800">
    <property type="entry name" value="L28p-like"/>
    <property type="match status" value="1"/>
</dbReference>
<accession>A0A1Y2I3M6</accession>
<evidence type="ECO:0000256" key="3">
    <source>
        <dbReference type="ARBA" id="ARBA00023274"/>
    </source>
</evidence>
<gene>
    <name evidence="6" type="ORF">BCR44DRAFT_136914</name>
</gene>
<dbReference type="STRING" id="765915.A0A1Y2I3M6"/>
<dbReference type="HAMAP" id="MF_00373">
    <property type="entry name" value="Ribosomal_bL28"/>
    <property type="match status" value="1"/>
</dbReference>
<comment type="similarity">
    <text evidence="1">Belongs to the bacterial ribosomal protein bL28 family.</text>
</comment>
<dbReference type="FunFam" id="2.30.170.40:FF:000003">
    <property type="entry name" value="54S ribosomal protein L24"/>
    <property type="match status" value="1"/>
</dbReference>
<dbReference type="Pfam" id="PF00830">
    <property type="entry name" value="Ribosomal_L28"/>
    <property type="match status" value="1"/>
</dbReference>
<evidence type="ECO:0000313" key="7">
    <source>
        <dbReference type="Proteomes" id="UP000193411"/>
    </source>
</evidence>